<accession>A0ABT8KZE8</accession>
<name>A0ABT8KZE8_9BACT</name>
<keyword evidence="2" id="KW-0560">Oxidoreductase</keyword>
<evidence type="ECO:0000256" key="1">
    <source>
        <dbReference type="ARBA" id="ARBA00006484"/>
    </source>
</evidence>
<gene>
    <name evidence="2" type="ORF">QQ020_02360</name>
</gene>
<dbReference type="Pfam" id="PF13561">
    <property type="entry name" value="adh_short_C2"/>
    <property type="match status" value="1"/>
</dbReference>
<dbReference type="PRINTS" id="PR00080">
    <property type="entry name" value="SDRFAMILY"/>
</dbReference>
<dbReference type="InterPro" id="IPR002347">
    <property type="entry name" value="SDR_fam"/>
</dbReference>
<dbReference type="SUPFAM" id="SSF51735">
    <property type="entry name" value="NAD(P)-binding Rossmann-fold domains"/>
    <property type="match status" value="1"/>
</dbReference>
<reference evidence="2" key="1">
    <citation type="submission" date="2023-06" db="EMBL/GenBank/DDBJ databases">
        <title>Genomic of Agaribacillus aureum.</title>
        <authorList>
            <person name="Wang G."/>
        </authorList>
    </citation>
    <scope>NUCLEOTIDE SEQUENCE</scope>
    <source>
        <strain evidence="2">BMA12</strain>
    </source>
</reference>
<dbReference type="PANTHER" id="PTHR42760">
    <property type="entry name" value="SHORT-CHAIN DEHYDROGENASES/REDUCTASES FAMILY MEMBER"/>
    <property type="match status" value="1"/>
</dbReference>
<dbReference type="EC" id="1.-.-.-" evidence="2"/>
<evidence type="ECO:0000313" key="2">
    <source>
        <dbReference type="EMBL" id="MDN5210865.1"/>
    </source>
</evidence>
<sequence length="258" mass="27486">MDSGLLENTTAVITGGAQGLGLSTATYLAQHGARIAILDLNGDNASTQAANLPGSGHIGLRCDVTSAKDRTEAIEKVLDSLGTIDVLVNNAGIQYHSEGHNMPEEKWLKVVDVNLNSVMFMSRDVSHTMIRNRKGSIVNIGSIASFQAMPGRAVYSATKTAILGLSRNLAVDWGKYNIRVNTVCPGYHDTPLFREYVDNGKLDPEVIKSRIPMGRLGLAEDIGKAVLFFASELSAYVTGQAIMVDGGYTTYGAPGAIV</sequence>
<proteinExistence type="inferred from homology"/>
<dbReference type="InterPro" id="IPR020904">
    <property type="entry name" value="Sc_DH/Rdtase_CS"/>
</dbReference>
<organism evidence="2 3">
    <name type="scientific">Agaribacillus aureus</name>
    <dbReference type="NCBI Taxonomy" id="3051825"/>
    <lineage>
        <taxon>Bacteria</taxon>
        <taxon>Pseudomonadati</taxon>
        <taxon>Bacteroidota</taxon>
        <taxon>Cytophagia</taxon>
        <taxon>Cytophagales</taxon>
        <taxon>Splendidivirgaceae</taxon>
        <taxon>Agaribacillus</taxon>
    </lineage>
</organism>
<comment type="caution">
    <text evidence="2">The sequence shown here is derived from an EMBL/GenBank/DDBJ whole genome shotgun (WGS) entry which is preliminary data.</text>
</comment>
<dbReference type="CDD" id="cd05233">
    <property type="entry name" value="SDR_c"/>
    <property type="match status" value="1"/>
</dbReference>
<dbReference type="GO" id="GO:0016491">
    <property type="term" value="F:oxidoreductase activity"/>
    <property type="evidence" value="ECO:0007669"/>
    <property type="project" value="UniProtKB-KW"/>
</dbReference>
<dbReference type="PRINTS" id="PR00081">
    <property type="entry name" value="GDHRDH"/>
</dbReference>
<dbReference type="Proteomes" id="UP001172083">
    <property type="component" value="Unassembled WGS sequence"/>
</dbReference>
<keyword evidence="3" id="KW-1185">Reference proteome</keyword>
<protein>
    <submittedName>
        <fullName evidence="2">SDR family oxidoreductase</fullName>
        <ecNumber evidence="2">1.-.-.-</ecNumber>
    </submittedName>
</protein>
<dbReference type="Gene3D" id="3.40.50.720">
    <property type="entry name" value="NAD(P)-binding Rossmann-like Domain"/>
    <property type="match status" value="1"/>
</dbReference>
<dbReference type="EMBL" id="JAUJEB010000001">
    <property type="protein sequence ID" value="MDN5210865.1"/>
    <property type="molecule type" value="Genomic_DNA"/>
</dbReference>
<evidence type="ECO:0000313" key="3">
    <source>
        <dbReference type="Proteomes" id="UP001172083"/>
    </source>
</evidence>
<dbReference type="RefSeq" id="WP_346756205.1">
    <property type="nucleotide sequence ID" value="NZ_JAUJEB010000001.1"/>
</dbReference>
<dbReference type="InterPro" id="IPR036291">
    <property type="entry name" value="NAD(P)-bd_dom_sf"/>
</dbReference>
<dbReference type="NCBIfam" id="NF005559">
    <property type="entry name" value="PRK07231.1"/>
    <property type="match status" value="1"/>
</dbReference>
<comment type="similarity">
    <text evidence="1">Belongs to the short-chain dehydrogenases/reductases (SDR) family.</text>
</comment>
<dbReference type="PROSITE" id="PS00061">
    <property type="entry name" value="ADH_SHORT"/>
    <property type="match status" value="1"/>
</dbReference>